<reference evidence="1 2" key="1">
    <citation type="journal article" date="2019" name="Sci. Rep.">
        <title>Orb-weaving spider Araneus ventricosus genome elucidates the spidroin gene catalogue.</title>
        <authorList>
            <person name="Kono N."/>
            <person name="Nakamura H."/>
            <person name="Ohtoshi R."/>
            <person name="Moran D.A.P."/>
            <person name="Shinohara A."/>
            <person name="Yoshida Y."/>
            <person name="Fujiwara M."/>
            <person name="Mori M."/>
            <person name="Tomita M."/>
            <person name="Arakawa K."/>
        </authorList>
    </citation>
    <scope>NUCLEOTIDE SEQUENCE [LARGE SCALE GENOMIC DNA]</scope>
</reference>
<comment type="caution">
    <text evidence="1">The sequence shown here is derived from an EMBL/GenBank/DDBJ whole genome shotgun (WGS) entry which is preliminary data.</text>
</comment>
<evidence type="ECO:0000313" key="2">
    <source>
        <dbReference type="Proteomes" id="UP000499080"/>
    </source>
</evidence>
<name>A0A4Y2VY34_ARAVE</name>
<evidence type="ECO:0000313" key="1">
    <source>
        <dbReference type="EMBL" id="GBO29238.1"/>
    </source>
</evidence>
<organism evidence="1 2">
    <name type="scientific">Araneus ventricosus</name>
    <name type="common">Orbweaver spider</name>
    <name type="synonym">Epeira ventricosa</name>
    <dbReference type="NCBI Taxonomy" id="182803"/>
    <lineage>
        <taxon>Eukaryota</taxon>
        <taxon>Metazoa</taxon>
        <taxon>Ecdysozoa</taxon>
        <taxon>Arthropoda</taxon>
        <taxon>Chelicerata</taxon>
        <taxon>Arachnida</taxon>
        <taxon>Araneae</taxon>
        <taxon>Araneomorphae</taxon>
        <taxon>Entelegynae</taxon>
        <taxon>Araneoidea</taxon>
        <taxon>Araneidae</taxon>
        <taxon>Araneus</taxon>
    </lineage>
</organism>
<keyword evidence="2" id="KW-1185">Reference proteome</keyword>
<dbReference type="AlphaFoldDB" id="A0A4Y2VY34"/>
<gene>
    <name evidence="1" type="ORF">AVEN_232689_1</name>
</gene>
<proteinExistence type="predicted"/>
<protein>
    <submittedName>
        <fullName evidence="1">Uncharacterized protein</fullName>
    </submittedName>
</protein>
<dbReference type="EMBL" id="BGPR01052400">
    <property type="protein sequence ID" value="GBO29238.1"/>
    <property type="molecule type" value="Genomic_DNA"/>
</dbReference>
<sequence length="95" mass="10360">MRNEKCHNLGPFTQQATDDDVEGEVFNPSSYLTLKSVINALTFCPHAQWRSESKWHAGHNTIPPLYGIISGLACVNGAQVVVGRGVLVVKARLKA</sequence>
<dbReference type="Proteomes" id="UP000499080">
    <property type="component" value="Unassembled WGS sequence"/>
</dbReference>
<accession>A0A4Y2VY34</accession>